<comment type="caution">
    <text evidence="2">The sequence shown here is derived from an EMBL/GenBank/DDBJ whole genome shotgun (WGS) entry which is preliminary data.</text>
</comment>
<evidence type="ECO:0000313" key="2">
    <source>
        <dbReference type="EMBL" id="VUC30129.1"/>
    </source>
</evidence>
<proteinExistence type="predicted"/>
<evidence type="ECO:0000313" key="3">
    <source>
        <dbReference type="Proteomes" id="UP000766486"/>
    </source>
</evidence>
<name>A0ABY6UFY2_BIOOC</name>
<gene>
    <name evidence="2" type="ORF">CLO192961_LOCUS278460</name>
</gene>
<feature type="coiled-coil region" evidence="1">
    <location>
        <begin position="46"/>
        <end position="126"/>
    </location>
</feature>
<protein>
    <submittedName>
        <fullName evidence="2">Uncharacterized protein</fullName>
    </submittedName>
</protein>
<dbReference type="Proteomes" id="UP000766486">
    <property type="component" value="Unassembled WGS sequence"/>
</dbReference>
<keyword evidence="1" id="KW-0175">Coiled coil</keyword>
<evidence type="ECO:0000256" key="1">
    <source>
        <dbReference type="SAM" id="Coils"/>
    </source>
</evidence>
<keyword evidence="3" id="KW-1185">Reference proteome</keyword>
<dbReference type="EMBL" id="CABFNS010000814">
    <property type="protein sequence ID" value="VUC30129.1"/>
    <property type="molecule type" value="Genomic_DNA"/>
</dbReference>
<organism evidence="2 3">
    <name type="scientific">Bionectria ochroleuca</name>
    <name type="common">Gliocladium roseum</name>
    <dbReference type="NCBI Taxonomy" id="29856"/>
    <lineage>
        <taxon>Eukaryota</taxon>
        <taxon>Fungi</taxon>
        <taxon>Dikarya</taxon>
        <taxon>Ascomycota</taxon>
        <taxon>Pezizomycotina</taxon>
        <taxon>Sordariomycetes</taxon>
        <taxon>Hypocreomycetidae</taxon>
        <taxon>Hypocreales</taxon>
        <taxon>Bionectriaceae</taxon>
        <taxon>Clonostachys</taxon>
    </lineage>
</organism>
<reference evidence="2 3" key="1">
    <citation type="submission" date="2019-06" db="EMBL/GenBank/DDBJ databases">
        <authorList>
            <person name="Broberg M."/>
        </authorList>
    </citation>
    <scope>NUCLEOTIDE SEQUENCE [LARGE SCALE GENOMIC DNA]</scope>
</reference>
<accession>A0ABY6UFY2</accession>
<sequence length="128" mass="14540">MSSDKANELFTQLCSMQGDLVKDAAKFRETMDQSQSMLNAQPAKKIESLKERNVVLRNEIDGLAGAGKNTTEKFAKSNRNRVVTESYLENEDADNKRHLAKLAELQKELQQNENEIKKLEEELQARGQ</sequence>